<proteinExistence type="predicted"/>
<sequence>MKFLIITQDLRVSGTSAGIGRRSFLGKLKKVYPHSEIDVLYISHFDSSNDDLEILPVDTIIRKVINPTIPFHVKWINRFTSRMFNFLYADHYIHQLYAKHIRQIDYKKYDHIFIWSSGIKHETILATDRLPILKNAIVVFHDPYPHAWYTGKSSKIHKNEFLRLQKMIAVVQQAKTCCATAYYMANDLKYLYASVKKFYTLPHHFEAKAFDFSKKNIIQRKERKLQISYHGALMLGRNLSNVLEAYSNLIQENPEFRKNTEFILRIRGEKINELKQKFDNDNNIKFLDTLDFSSSSNEQMHESDINIILENGPYYCNILPGKVPFLASIGKPVLVISPGRSELRRILKNDSRYIADMNLVEDIQFKLKNLILINLQNSEPVYPFGNYFSDANFLKQVDAILREN</sequence>
<dbReference type="SUPFAM" id="SSF53756">
    <property type="entry name" value="UDP-Glycosyltransferase/glycogen phosphorylase"/>
    <property type="match status" value="1"/>
</dbReference>
<dbReference type="RefSeq" id="WP_311493459.1">
    <property type="nucleotide sequence ID" value="NZ_JAVRHO010000002.1"/>
</dbReference>
<name>A0ABU3CG29_9FLAO</name>
<evidence type="ECO:0008006" key="3">
    <source>
        <dbReference type="Google" id="ProtNLM"/>
    </source>
</evidence>
<dbReference type="EMBL" id="JAVRHO010000002">
    <property type="protein sequence ID" value="MDT0645309.1"/>
    <property type="molecule type" value="Genomic_DNA"/>
</dbReference>
<protein>
    <recommendedName>
        <fullName evidence="3">Glycosyltransferase</fullName>
    </recommendedName>
</protein>
<keyword evidence="2" id="KW-1185">Reference proteome</keyword>
<evidence type="ECO:0000313" key="2">
    <source>
        <dbReference type="Proteomes" id="UP001245285"/>
    </source>
</evidence>
<reference evidence="1 2" key="1">
    <citation type="submission" date="2023-09" db="EMBL/GenBank/DDBJ databases">
        <authorList>
            <person name="Rey-Velasco X."/>
        </authorList>
    </citation>
    <scope>NUCLEOTIDE SEQUENCE [LARGE SCALE GENOMIC DNA]</scope>
    <source>
        <strain evidence="1 2">F260</strain>
    </source>
</reference>
<accession>A0ABU3CG29</accession>
<comment type="caution">
    <text evidence="1">The sequence shown here is derived from an EMBL/GenBank/DDBJ whole genome shotgun (WGS) entry which is preliminary data.</text>
</comment>
<organism evidence="1 2">
    <name type="scientific">Autumnicola lenta</name>
    <dbReference type="NCBI Taxonomy" id="3075593"/>
    <lineage>
        <taxon>Bacteria</taxon>
        <taxon>Pseudomonadati</taxon>
        <taxon>Bacteroidota</taxon>
        <taxon>Flavobacteriia</taxon>
        <taxon>Flavobacteriales</taxon>
        <taxon>Flavobacteriaceae</taxon>
        <taxon>Autumnicola</taxon>
    </lineage>
</organism>
<dbReference type="Proteomes" id="UP001245285">
    <property type="component" value="Unassembled WGS sequence"/>
</dbReference>
<gene>
    <name evidence="1" type="ORF">RM545_01290</name>
</gene>
<evidence type="ECO:0000313" key="1">
    <source>
        <dbReference type="EMBL" id="MDT0645309.1"/>
    </source>
</evidence>